<dbReference type="AlphaFoldDB" id="A0A1A9VPM7"/>
<comment type="catalytic activity">
    <reaction evidence="6">
        <text>(3S)-3-hydroxy-3-methylglutaryl-CoA = acetoacetate + acetyl-CoA</text>
        <dbReference type="Rhea" id="RHEA:24404"/>
        <dbReference type="ChEBI" id="CHEBI:13705"/>
        <dbReference type="ChEBI" id="CHEBI:43074"/>
        <dbReference type="ChEBI" id="CHEBI:57288"/>
        <dbReference type="EC" id="4.1.3.4"/>
    </reaction>
</comment>
<dbReference type="Gene3D" id="3.20.20.70">
    <property type="entry name" value="Aldolase class I"/>
    <property type="match status" value="1"/>
</dbReference>
<dbReference type="Proteomes" id="UP000078200">
    <property type="component" value="Unassembled WGS sequence"/>
</dbReference>
<dbReference type="GO" id="GO:0006552">
    <property type="term" value="P:L-leucine catabolic process"/>
    <property type="evidence" value="ECO:0007669"/>
    <property type="project" value="TreeGrafter"/>
</dbReference>
<evidence type="ECO:0000313" key="8">
    <source>
        <dbReference type="EnsemblMetazoa" id="GAUT043561-PA"/>
    </source>
</evidence>
<keyword evidence="5" id="KW-0456">Lyase</keyword>
<dbReference type="VEuPathDB" id="VectorBase:GAUT043561"/>
<dbReference type="InterPro" id="IPR013785">
    <property type="entry name" value="Aldolase_TIM"/>
</dbReference>
<proteinExistence type="inferred from homology"/>
<dbReference type="EC" id="4.1.3.4" evidence="3"/>
<accession>A0A1A9VPM7</accession>
<evidence type="ECO:0000256" key="6">
    <source>
        <dbReference type="ARBA" id="ARBA00049877"/>
    </source>
</evidence>
<evidence type="ECO:0000256" key="2">
    <source>
        <dbReference type="ARBA" id="ARBA00009405"/>
    </source>
</evidence>
<dbReference type="STRING" id="7395.A0A1A9VPM7"/>
<organism evidence="8 9">
    <name type="scientific">Glossina austeni</name>
    <name type="common">Savannah tsetse fly</name>
    <dbReference type="NCBI Taxonomy" id="7395"/>
    <lineage>
        <taxon>Eukaryota</taxon>
        <taxon>Metazoa</taxon>
        <taxon>Ecdysozoa</taxon>
        <taxon>Arthropoda</taxon>
        <taxon>Hexapoda</taxon>
        <taxon>Insecta</taxon>
        <taxon>Pterygota</taxon>
        <taxon>Neoptera</taxon>
        <taxon>Endopterygota</taxon>
        <taxon>Diptera</taxon>
        <taxon>Brachycera</taxon>
        <taxon>Muscomorpha</taxon>
        <taxon>Hippoboscoidea</taxon>
        <taxon>Glossinidae</taxon>
        <taxon>Glossina</taxon>
    </lineage>
</organism>
<name>A0A1A9VPM7_GLOAU</name>
<dbReference type="EnsemblMetazoa" id="GAUT043561-RA">
    <property type="protein sequence ID" value="GAUT043561-PA"/>
    <property type="gene ID" value="GAUT043561"/>
</dbReference>
<reference evidence="8" key="1">
    <citation type="submission" date="2020-05" db="UniProtKB">
        <authorList>
            <consortium name="EnsemblMetazoa"/>
        </authorList>
    </citation>
    <scope>IDENTIFICATION</scope>
    <source>
        <strain evidence="8">TTRI</strain>
    </source>
</reference>
<keyword evidence="4" id="KW-0479">Metal-binding</keyword>
<dbReference type="UniPathway" id="UPA00896">
    <property type="reaction ID" value="UER00863"/>
</dbReference>
<dbReference type="GO" id="GO:0046951">
    <property type="term" value="P:ketone body biosynthetic process"/>
    <property type="evidence" value="ECO:0007669"/>
    <property type="project" value="TreeGrafter"/>
</dbReference>
<dbReference type="GO" id="GO:0004419">
    <property type="term" value="F:hydroxymethylglutaryl-CoA lyase activity"/>
    <property type="evidence" value="ECO:0007669"/>
    <property type="project" value="UniProtKB-EC"/>
</dbReference>
<protein>
    <recommendedName>
        <fullName evidence="3">hydroxymethylglutaryl-CoA lyase</fullName>
        <ecNumber evidence="3">4.1.3.4</ecNumber>
    </recommendedName>
</protein>
<feature type="domain" description="Pyruvate carboxyltransferase" evidence="7">
    <location>
        <begin position="66"/>
        <end position="148"/>
    </location>
</feature>
<dbReference type="PANTHER" id="PTHR42738:SF7">
    <property type="entry name" value="HYDROXYMETHYLGLUTARYL-COA LYASE"/>
    <property type="match status" value="1"/>
</dbReference>
<dbReference type="Pfam" id="PF00682">
    <property type="entry name" value="HMGL-like"/>
    <property type="match status" value="1"/>
</dbReference>
<sequence>MVDNAEVYNGIKKCPDIVHPVLTPNEGPMHIGAKEVAIFRAASDTFPFKNEIAHKNDTKVRGYVSTVFACLYEGPIKPLEVKKVVEVLDDMGCYEFSLADTIDVGTSGTVSKMLDAIGRGVPPKKRAVHFHDTYSQVLANVLTFLKYGRFVRFWFRWLRLCTRSFG</sequence>
<comment type="pathway">
    <text evidence="1">Metabolic intermediate metabolism; (S)-3-hydroxy-3-methylglutaryl-CoA degradation; acetoacetate from (S)-3-hydroxy-3-methylglutaryl-CoA: step 1/1.</text>
</comment>
<keyword evidence="9" id="KW-1185">Reference proteome</keyword>
<evidence type="ECO:0000256" key="3">
    <source>
        <dbReference type="ARBA" id="ARBA00012910"/>
    </source>
</evidence>
<evidence type="ECO:0000256" key="1">
    <source>
        <dbReference type="ARBA" id="ARBA00005143"/>
    </source>
</evidence>
<comment type="similarity">
    <text evidence="2">Belongs to the HMG-CoA lyase family.</text>
</comment>
<evidence type="ECO:0000313" key="9">
    <source>
        <dbReference type="Proteomes" id="UP000078200"/>
    </source>
</evidence>
<dbReference type="InterPro" id="IPR000891">
    <property type="entry name" value="PYR_CT"/>
</dbReference>
<evidence type="ECO:0000256" key="4">
    <source>
        <dbReference type="ARBA" id="ARBA00022723"/>
    </source>
</evidence>
<evidence type="ECO:0000256" key="5">
    <source>
        <dbReference type="ARBA" id="ARBA00023239"/>
    </source>
</evidence>
<dbReference type="InterPro" id="IPR043594">
    <property type="entry name" value="HMGL"/>
</dbReference>
<dbReference type="SUPFAM" id="SSF51569">
    <property type="entry name" value="Aldolase"/>
    <property type="match status" value="1"/>
</dbReference>
<dbReference type="GO" id="GO:0046872">
    <property type="term" value="F:metal ion binding"/>
    <property type="evidence" value="ECO:0007669"/>
    <property type="project" value="UniProtKB-KW"/>
</dbReference>
<dbReference type="PANTHER" id="PTHR42738">
    <property type="entry name" value="HYDROXYMETHYLGLUTARYL-COA LYASE"/>
    <property type="match status" value="1"/>
</dbReference>
<evidence type="ECO:0000259" key="7">
    <source>
        <dbReference type="Pfam" id="PF00682"/>
    </source>
</evidence>